<dbReference type="HOGENOM" id="CLU_090389_8_1_10"/>
<dbReference type="InterPro" id="IPR036249">
    <property type="entry name" value="Thioredoxin-like_sf"/>
</dbReference>
<dbReference type="Proteomes" id="UP000005113">
    <property type="component" value="Unassembled WGS sequence"/>
</dbReference>
<dbReference type="OrthoDB" id="981626at2"/>
<feature type="chain" id="PRO_5003737392" description="Thioredoxin-like fold domain-containing protein" evidence="2">
    <location>
        <begin position="19"/>
        <end position="141"/>
    </location>
</feature>
<dbReference type="SUPFAM" id="SSF52833">
    <property type="entry name" value="Thioredoxin-like"/>
    <property type="match status" value="1"/>
</dbReference>
<dbReference type="InterPro" id="IPR012336">
    <property type="entry name" value="Thioredoxin-like_fold"/>
</dbReference>
<dbReference type="RefSeq" id="WP_002658534.1">
    <property type="nucleotide sequence ID" value="NZ_JH719942.1"/>
</dbReference>
<evidence type="ECO:0000313" key="5">
    <source>
        <dbReference type="Proteomes" id="UP000005113"/>
    </source>
</evidence>
<dbReference type="AlphaFoldDB" id="J0P035"/>
<sequence length="141" mass="16368">MKYLFVCLALLFASSSWAQELKRFEQAKAKEQPILLVFSGSDWCAPCKRLHKEVLSQKTFLQLANKEFTYLYLDFPVRRKNKKLQGKEVRAENEALAEKYNPFAQFPTVVLLSAQGNVLGEIKYHHEGPDFFIEELKKLLP</sequence>
<organism evidence="4 5">
    <name type="scientific">Saprospira grandis DSM 2844</name>
    <dbReference type="NCBI Taxonomy" id="694433"/>
    <lineage>
        <taxon>Bacteria</taxon>
        <taxon>Pseudomonadati</taxon>
        <taxon>Bacteroidota</taxon>
        <taxon>Saprospiria</taxon>
        <taxon>Saprospirales</taxon>
        <taxon>Saprospiraceae</taxon>
        <taxon>Saprospira</taxon>
    </lineage>
</organism>
<evidence type="ECO:0000256" key="2">
    <source>
        <dbReference type="SAM" id="SignalP"/>
    </source>
</evidence>
<dbReference type="InterPro" id="IPR051099">
    <property type="entry name" value="AGR/TXD"/>
</dbReference>
<protein>
    <recommendedName>
        <fullName evidence="3">Thioredoxin-like fold domain-containing protein</fullName>
    </recommendedName>
</protein>
<dbReference type="PANTHER" id="PTHR15337:SF11">
    <property type="entry name" value="THIOREDOXIN DOMAIN-CONTAINING PROTEIN"/>
    <property type="match status" value="1"/>
</dbReference>
<feature type="signal peptide" evidence="2">
    <location>
        <begin position="1"/>
        <end position="18"/>
    </location>
</feature>
<name>J0P035_9BACT</name>
<dbReference type="EMBL" id="JH719942">
    <property type="protein sequence ID" value="EJF53119.1"/>
    <property type="molecule type" value="Genomic_DNA"/>
</dbReference>
<gene>
    <name evidence="4" type="ORF">SapgrDRAFT_1403</name>
</gene>
<feature type="domain" description="Thioredoxin-like fold" evidence="3">
    <location>
        <begin position="27"/>
        <end position="120"/>
    </location>
</feature>
<evidence type="ECO:0000313" key="4">
    <source>
        <dbReference type="EMBL" id="EJF53119.1"/>
    </source>
</evidence>
<dbReference type="Gene3D" id="3.40.30.10">
    <property type="entry name" value="Glutaredoxin"/>
    <property type="match status" value="1"/>
</dbReference>
<accession>J0P035</accession>
<keyword evidence="1 2" id="KW-0732">Signal</keyword>
<reference evidence="5" key="1">
    <citation type="journal article" date="2012" name="Stand. Genomic Sci.">
        <title>Permanent draft genome sequence of the gliding predator Saprospira grandis strain Sa g1 (= HR1).</title>
        <authorList>
            <person name="Mavromatis K."/>
            <person name="Chertkov O."/>
            <person name="Lapidus A."/>
            <person name="Nolan M."/>
            <person name="Lucas S."/>
            <person name="Tice H."/>
            <person name="Del Rio T.G."/>
            <person name="Cheng J.F."/>
            <person name="Han C."/>
            <person name="Tapia R."/>
            <person name="Bruce D."/>
            <person name="Goodwin L.A."/>
            <person name="Pitluck S."/>
            <person name="Huntemann M."/>
            <person name="Liolios K."/>
            <person name="Pagani I."/>
            <person name="Ivanova N."/>
            <person name="Mikhailova N."/>
            <person name="Pati A."/>
            <person name="Chen A."/>
            <person name="Palaniappan K."/>
            <person name="Land M."/>
            <person name="Brambilla E.M."/>
            <person name="Rohde M."/>
            <person name="Spring S."/>
            <person name="Goker M."/>
            <person name="Detter J.C."/>
            <person name="Bristow J."/>
            <person name="Eisen J.A."/>
            <person name="Markowitz V."/>
            <person name="Hugenholtz P."/>
            <person name="Kyrpides N.C."/>
            <person name="Klenk H.P."/>
            <person name="Woyke T."/>
        </authorList>
    </citation>
    <scope>NUCLEOTIDE SEQUENCE [LARGE SCALE GENOMIC DNA]</scope>
    <source>
        <strain evidence="5">DSM 2844</strain>
    </source>
</reference>
<dbReference type="Pfam" id="PF13098">
    <property type="entry name" value="Thioredoxin_2"/>
    <property type="match status" value="1"/>
</dbReference>
<dbReference type="PANTHER" id="PTHR15337">
    <property type="entry name" value="ANTERIOR GRADIENT PROTEIN-RELATED"/>
    <property type="match status" value="1"/>
</dbReference>
<evidence type="ECO:0000259" key="3">
    <source>
        <dbReference type="Pfam" id="PF13098"/>
    </source>
</evidence>
<proteinExistence type="predicted"/>
<evidence type="ECO:0000256" key="1">
    <source>
        <dbReference type="ARBA" id="ARBA00022729"/>
    </source>
</evidence>